<reference evidence="5" key="1">
    <citation type="submission" date="2019-03" db="UniProtKB">
        <authorList>
            <consortium name="Ensembl"/>
        </authorList>
    </citation>
    <scope>IDENTIFICATION</scope>
</reference>
<dbReference type="InterPro" id="IPR001254">
    <property type="entry name" value="Trypsin_dom"/>
</dbReference>
<dbReference type="Pfam" id="PF17820">
    <property type="entry name" value="PDZ_6"/>
    <property type="match status" value="1"/>
</dbReference>
<dbReference type="InterPro" id="IPR001940">
    <property type="entry name" value="Peptidase_S1C"/>
</dbReference>
<dbReference type="Gene3D" id="2.30.42.10">
    <property type="match status" value="1"/>
</dbReference>
<organism evidence="5">
    <name type="scientific">Ursus maritimus</name>
    <name type="common">Polar bear</name>
    <name type="synonym">Thalarctos maritimus</name>
    <dbReference type="NCBI Taxonomy" id="29073"/>
    <lineage>
        <taxon>Eukaryota</taxon>
        <taxon>Metazoa</taxon>
        <taxon>Chordata</taxon>
        <taxon>Craniata</taxon>
        <taxon>Vertebrata</taxon>
        <taxon>Euteleostomi</taxon>
        <taxon>Mammalia</taxon>
        <taxon>Eutheria</taxon>
        <taxon>Laurasiatheria</taxon>
        <taxon>Carnivora</taxon>
        <taxon>Caniformia</taxon>
        <taxon>Ursidae</taxon>
        <taxon>Ursus</taxon>
    </lineage>
</organism>
<dbReference type="SMART" id="SM00228">
    <property type="entry name" value="PDZ"/>
    <property type="match status" value="1"/>
</dbReference>
<dbReference type="Ensembl" id="ENSUMAT00000014835.1">
    <property type="protein sequence ID" value="ENSUMAP00000012494.1"/>
    <property type="gene ID" value="ENSUMAG00000009289.1"/>
</dbReference>
<dbReference type="InterPro" id="IPR036034">
    <property type="entry name" value="PDZ_sf"/>
</dbReference>
<dbReference type="GO" id="GO:0012501">
    <property type="term" value="P:programmed cell death"/>
    <property type="evidence" value="ECO:0007669"/>
    <property type="project" value="TreeGrafter"/>
</dbReference>
<name>A0A452TW33_URSMA</name>
<evidence type="ECO:0000259" key="4">
    <source>
        <dbReference type="PROSITE" id="PS50106"/>
    </source>
</evidence>
<dbReference type="CDD" id="cd06785">
    <property type="entry name" value="cpPDZ_HtrA-like"/>
    <property type="match status" value="1"/>
</dbReference>
<accession>A0A452TW33</accession>
<dbReference type="InterPro" id="IPR001478">
    <property type="entry name" value="PDZ"/>
</dbReference>
<dbReference type="InterPro" id="IPR009003">
    <property type="entry name" value="Peptidase_S1_PA"/>
</dbReference>
<dbReference type="InterPro" id="IPR041489">
    <property type="entry name" value="PDZ_6"/>
</dbReference>
<feature type="domain" description="PDZ" evidence="4">
    <location>
        <begin position="131"/>
        <end position="188"/>
    </location>
</feature>
<sequence length="200" mass="21958">MTGARLCLPEGNGDSPEQAAFGKPLWELRINDKQKSTDDFFEFCLQHGNSGGPLVNLDGDVIGINTLKVTAGISFAIPSDRIRQFLAEFHERRLKGKSLSQKYLGLRMLPLTMNLLQEMKRQDPDFPDVSAGVFVYEVIQGTAAESSGLRDHDVIVSINGQPVTTTTDVIEAVKDNDSLSIMVLRGSQILILTVTPEIIN</sequence>
<dbReference type="PRINTS" id="PR00834">
    <property type="entry name" value="PROTEASES2C"/>
</dbReference>
<dbReference type="SUPFAM" id="SSF50494">
    <property type="entry name" value="Trypsin-like serine proteases"/>
    <property type="match status" value="1"/>
</dbReference>
<evidence type="ECO:0000256" key="3">
    <source>
        <dbReference type="ARBA" id="ARBA00022801"/>
    </source>
</evidence>
<dbReference type="GO" id="GO:0043065">
    <property type="term" value="P:positive regulation of apoptotic process"/>
    <property type="evidence" value="ECO:0007669"/>
    <property type="project" value="TreeGrafter"/>
</dbReference>
<dbReference type="Gene3D" id="2.40.10.120">
    <property type="match status" value="1"/>
</dbReference>
<protein>
    <recommendedName>
        <fullName evidence="4">PDZ domain-containing protein</fullName>
    </recommendedName>
</protein>
<dbReference type="GO" id="GO:0006508">
    <property type="term" value="P:proteolysis"/>
    <property type="evidence" value="ECO:0007669"/>
    <property type="project" value="UniProtKB-KW"/>
</dbReference>
<evidence type="ECO:0000313" key="5">
    <source>
        <dbReference type="Ensembl" id="ENSUMAP00000012494"/>
    </source>
</evidence>
<dbReference type="PANTHER" id="PTHR22939:SF105">
    <property type="entry name" value="SERINE PROTEASE HTRA4"/>
    <property type="match status" value="1"/>
</dbReference>
<dbReference type="GeneTree" id="ENSGT00940000160760"/>
<dbReference type="Pfam" id="PF00089">
    <property type="entry name" value="Trypsin"/>
    <property type="match status" value="1"/>
</dbReference>
<dbReference type="PANTHER" id="PTHR22939">
    <property type="entry name" value="SERINE PROTEASE FAMILY S1C HTRA-RELATED"/>
    <property type="match status" value="1"/>
</dbReference>
<comment type="similarity">
    <text evidence="1">Belongs to the peptidase S1C family.</text>
</comment>
<dbReference type="PROSITE" id="PS50106">
    <property type="entry name" value="PDZ"/>
    <property type="match status" value="1"/>
</dbReference>
<keyword evidence="2" id="KW-0645">Protease</keyword>
<proteinExistence type="inferred from homology"/>
<dbReference type="GO" id="GO:0004252">
    <property type="term" value="F:serine-type endopeptidase activity"/>
    <property type="evidence" value="ECO:0007669"/>
    <property type="project" value="InterPro"/>
</dbReference>
<dbReference type="AlphaFoldDB" id="A0A452TW33"/>
<evidence type="ECO:0000256" key="2">
    <source>
        <dbReference type="ARBA" id="ARBA00022670"/>
    </source>
</evidence>
<evidence type="ECO:0000256" key="1">
    <source>
        <dbReference type="ARBA" id="ARBA00010541"/>
    </source>
</evidence>
<keyword evidence="3" id="KW-0378">Hydrolase</keyword>
<dbReference type="SUPFAM" id="SSF50156">
    <property type="entry name" value="PDZ domain-like"/>
    <property type="match status" value="1"/>
</dbReference>
<dbReference type="OMA" id="WELRIND"/>